<dbReference type="EMBL" id="MFUH01000023">
    <property type="protein sequence ID" value="OGI81634.1"/>
    <property type="molecule type" value="Genomic_DNA"/>
</dbReference>
<dbReference type="Proteomes" id="UP000179880">
    <property type="component" value="Unassembled WGS sequence"/>
</dbReference>
<sequence length="274" mass="32517">MENIVFENKATQKTIEQQANSQENPTLLLISRLKNPEIFEQLVFLYVDYYKQENLKAKSEKLKERIQKELNKRIEVIEKDTPIMNNQEDGGSHCGSGDDLFWHDDYEDCREKIQINKDEYYNDRINPNKWEQTQSITESHEKGHFIRTFGNRYFRKYFCSGFDTNVFPSTTERVLKYSKKHFKVDSINEDHIKNYIGDGKRYLFTGYEIAERMSQLKSYFGMKGNEKFTLKHLAYAREHYIPDTGFDNNMSEFFSAITKETESRFIELINSSGI</sequence>
<evidence type="ECO:0000313" key="1">
    <source>
        <dbReference type="EMBL" id="OGI81634.1"/>
    </source>
</evidence>
<protein>
    <submittedName>
        <fullName evidence="1">Uncharacterized protein</fullName>
    </submittedName>
</protein>
<comment type="caution">
    <text evidence="1">The sequence shown here is derived from an EMBL/GenBank/DDBJ whole genome shotgun (WGS) entry which is preliminary data.</text>
</comment>
<proteinExistence type="predicted"/>
<reference evidence="1 2" key="1">
    <citation type="journal article" date="2016" name="Nat. Commun.">
        <title>Thousands of microbial genomes shed light on interconnected biogeochemical processes in an aquifer system.</title>
        <authorList>
            <person name="Anantharaman K."/>
            <person name="Brown C.T."/>
            <person name="Hug L.A."/>
            <person name="Sharon I."/>
            <person name="Castelle C.J."/>
            <person name="Probst A.J."/>
            <person name="Thomas B.C."/>
            <person name="Singh A."/>
            <person name="Wilkins M.J."/>
            <person name="Karaoz U."/>
            <person name="Brodie E.L."/>
            <person name="Williams K.H."/>
            <person name="Hubbard S.S."/>
            <person name="Banfield J.F."/>
        </authorList>
    </citation>
    <scope>NUCLEOTIDE SEQUENCE [LARGE SCALE GENOMIC DNA]</scope>
</reference>
<accession>A0A1F6WIF8</accession>
<dbReference type="AlphaFoldDB" id="A0A1F6WIF8"/>
<evidence type="ECO:0000313" key="2">
    <source>
        <dbReference type="Proteomes" id="UP000179880"/>
    </source>
</evidence>
<organism evidence="1 2">
    <name type="scientific">Candidatus Nomurabacteria bacterium RIFCSPHIGHO2_02_FULL_42_24</name>
    <dbReference type="NCBI Taxonomy" id="1801757"/>
    <lineage>
        <taxon>Bacteria</taxon>
        <taxon>Candidatus Nomuraibacteriota</taxon>
    </lineage>
</organism>
<name>A0A1F6WIF8_9BACT</name>
<gene>
    <name evidence="1" type="ORF">A3B93_01620</name>
</gene>